<protein>
    <submittedName>
        <fullName evidence="11">ZBED4 protein</fullName>
    </submittedName>
</protein>
<evidence type="ECO:0000313" key="12">
    <source>
        <dbReference type="Proteomes" id="UP000555275"/>
    </source>
</evidence>
<accession>A0A7L0TMG7</accession>
<evidence type="ECO:0000256" key="9">
    <source>
        <dbReference type="SAM" id="MobiDB-lite"/>
    </source>
</evidence>
<dbReference type="GO" id="GO:0009791">
    <property type="term" value="P:post-embryonic development"/>
    <property type="evidence" value="ECO:0007669"/>
    <property type="project" value="UniProtKB-ARBA"/>
</dbReference>
<keyword evidence="7" id="KW-0539">Nucleus</keyword>
<proteinExistence type="predicted"/>
<keyword evidence="5" id="KW-0805">Transcription regulation</keyword>
<dbReference type="GO" id="GO:0008270">
    <property type="term" value="F:zinc ion binding"/>
    <property type="evidence" value="ECO:0007669"/>
    <property type="project" value="UniProtKB-KW"/>
</dbReference>
<evidence type="ECO:0000256" key="7">
    <source>
        <dbReference type="ARBA" id="ARBA00023242"/>
    </source>
</evidence>
<evidence type="ECO:0000256" key="8">
    <source>
        <dbReference type="PROSITE-ProRule" id="PRU00027"/>
    </source>
</evidence>
<dbReference type="EMBL" id="VXAO01005010">
    <property type="protein sequence ID" value="NXL55082.1"/>
    <property type="molecule type" value="Genomic_DNA"/>
</dbReference>
<dbReference type="SUPFAM" id="SSF57667">
    <property type="entry name" value="beta-beta-alpha zinc fingers"/>
    <property type="match status" value="1"/>
</dbReference>
<feature type="region of interest" description="Disordered" evidence="9">
    <location>
        <begin position="85"/>
        <end position="119"/>
    </location>
</feature>
<gene>
    <name evidence="11" type="primary">Zbed4_1</name>
    <name evidence="11" type="ORF">PODPOD_R15633</name>
</gene>
<sequence length="299" mass="33121">GPTKRAGGAAGSRRKRGKSGRPEGAGAALYVNRRKSKVWNYYTKLGDAYVECTVCKKQLSFHNSTTTMREHLVRKHSLRHTFLAQLKDDPPSEPDSAMRENGSQRGRRQTAATNGRYLAGSCSEPKSDIILELVVEMIFRDLHPLSVVTDKGFGLLLGFLEPGFALPSPARLSGMLWHRYSVVKQRLERYVRTAEAVAVCAEFWLSQLGQTYLTVAVDFVDGEWRRARCVVETQQVREEGPEGDLGEKLYAVLSRLGLSGESVCCVVHDSPRSAAARGRRLKAGYGWSSLCCAARSLQL</sequence>
<feature type="region of interest" description="Disordered" evidence="9">
    <location>
        <begin position="1"/>
        <end position="26"/>
    </location>
</feature>
<evidence type="ECO:0000256" key="3">
    <source>
        <dbReference type="ARBA" id="ARBA00022771"/>
    </source>
</evidence>
<dbReference type="SMART" id="SM00614">
    <property type="entry name" value="ZnF_BED"/>
    <property type="match status" value="1"/>
</dbReference>
<dbReference type="PANTHER" id="PTHR46481">
    <property type="entry name" value="ZINC FINGER BED DOMAIN-CONTAINING PROTEIN 4"/>
    <property type="match status" value="1"/>
</dbReference>
<feature type="domain" description="BED-type" evidence="10">
    <location>
        <begin position="33"/>
        <end position="76"/>
    </location>
</feature>
<evidence type="ECO:0000256" key="5">
    <source>
        <dbReference type="ARBA" id="ARBA00023015"/>
    </source>
</evidence>
<reference evidence="11 12" key="1">
    <citation type="submission" date="2019-09" db="EMBL/GenBank/DDBJ databases">
        <title>Bird 10,000 Genomes (B10K) Project - Family phase.</title>
        <authorList>
            <person name="Zhang G."/>
        </authorList>
    </citation>
    <scope>NUCLEOTIDE SEQUENCE [LARGE SCALE GENOMIC DNA]</scope>
    <source>
        <strain evidence="11">B10K-DU-009-04</strain>
        <tissue evidence="11">Mixed tissue sample</tissue>
    </source>
</reference>
<evidence type="ECO:0000256" key="6">
    <source>
        <dbReference type="ARBA" id="ARBA00023163"/>
    </source>
</evidence>
<dbReference type="GO" id="GO:0003677">
    <property type="term" value="F:DNA binding"/>
    <property type="evidence" value="ECO:0007669"/>
    <property type="project" value="InterPro"/>
</dbReference>
<dbReference type="Pfam" id="PF02892">
    <property type="entry name" value="zf-BED"/>
    <property type="match status" value="1"/>
</dbReference>
<dbReference type="GO" id="GO:0005634">
    <property type="term" value="C:nucleus"/>
    <property type="evidence" value="ECO:0007669"/>
    <property type="project" value="UniProtKB-SubCell"/>
</dbReference>
<feature type="non-terminal residue" evidence="11">
    <location>
        <position position="1"/>
    </location>
</feature>
<comment type="subcellular location">
    <subcellularLocation>
        <location evidence="1">Nucleus</location>
    </subcellularLocation>
</comment>
<evidence type="ECO:0000256" key="4">
    <source>
        <dbReference type="ARBA" id="ARBA00022833"/>
    </source>
</evidence>
<name>A0A7L0TMG7_PODPO</name>
<keyword evidence="4" id="KW-0862">Zinc</keyword>
<keyword evidence="3 8" id="KW-0863">Zinc-finger</keyword>
<evidence type="ECO:0000256" key="2">
    <source>
        <dbReference type="ARBA" id="ARBA00022723"/>
    </source>
</evidence>
<keyword evidence="2" id="KW-0479">Metal-binding</keyword>
<keyword evidence="12" id="KW-1185">Reference proteome</keyword>
<evidence type="ECO:0000259" key="10">
    <source>
        <dbReference type="PROSITE" id="PS50808"/>
    </source>
</evidence>
<comment type="caution">
    <text evidence="11">The sequence shown here is derived from an EMBL/GenBank/DDBJ whole genome shotgun (WGS) entry which is preliminary data.</text>
</comment>
<organism evidence="11 12">
    <name type="scientific">Podilymbus podiceps</name>
    <name type="common">Pied-billed grebe</name>
    <dbReference type="NCBI Taxonomy" id="9252"/>
    <lineage>
        <taxon>Eukaryota</taxon>
        <taxon>Metazoa</taxon>
        <taxon>Chordata</taxon>
        <taxon>Craniata</taxon>
        <taxon>Vertebrata</taxon>
        <taxon>Euteleostomi</taxon>
        <taxon>Archelosauria</taxon>
        <taxon>Archosauria</taxon>
        <taxon>Dinosauria</taxon>
        <taxon>Saurischia</taxon>
        <taxon>Theropoda</taxon>
        <taxon>Coelurosauria</taxon>
        <taxon>Aves</taxon>
        <taxon>Neognathae</taxon>
        <taxon>Neoaves</taxon>
        <taxon>Mirandornithes</taxon>
        <taxon>Podicipediformes</taxon>
        <taxon>Podicipedidae</taxon>
        <taxon>Podilymbus</taxon>
    </lineage>
</organism>
<dbReference type="AlphaFoldDB" id="A0A7L0TMG7"/>
<dbReference type="PROSITE" id="PS50808">
    <property type="entry name" value="ZF_BED"/>
    <property type="match status" value="1"/>
</dbReference>
<evidence type="ECO:0000313" key="11">
    <source>
        <dbReference type="EMBL" id="NXL55082.1"/>
    </source>
</evidence>
<dbReference type="SUPFAM" id="SSF140996">
    <property type="entry name" value="Hermes dimerisation domain"/>
    <property type="match status" value="1"/>
</dbReference>
<dbReference type="Proteomes" id="UP000555275">
    <property type="component" value="Unassembled WGS sequence"/>
</dbReference>
<keyword evidence="6" id="KW-0804">Transcription</keyword>
<dbReference type="PANTHER" id="PTHR46481:SF10">
    <property type="entry name" value="ZINC FINGER BED DOMAIN-CONTAINING PROTEIN 39"/>
    <property type="match status" value="1"/>
</dbReference>
<dbReference type="OrthoDB" id="1607513at2759"/>
<evidence type="ECO:0000256" key="1">
    <source>
        <dbReference type="ARBA" id="ARBA00004123"/>
    </source>
</evidence>
<dbReference type="InterPro" id="IPR036236">
    <property type="entry name" value="Znf_C2H2_sf"/>
</dbReference>
<feature type="non-terminal residue" evidence="11">
    <location>
        <position position="299"/>
    </location>
</feature>
<dbReference type="InterPro" id="IPR003656">
    <property type="entry name" value="Znf_BED"/>
</dbReference>
<dbReference type="InterPro" id="IPR052035">
    <property type="entry name" value="ZnF_BED_domain_contain"/>
</dbReference>